<keyword evidence="4 5" id="KW-0413">Isomerase</keyword>
<feature type="domain" description="PpiC" evidence="8">
    <location>
        <begin position="276"/>
        <end position="395"/>
    </location>
</feature>
<accession>Q0U3A1</accession>
<dbReference type="EC" id="5.2.1.8" evidence="2"/>
<keyword evidence="3 5" id="KW-0697">Rotamase</keyword>
<dbReference type="FunFam" id="3.10.50.40:FF:000026">
    <property type="entry name" value="Peptidyl-prolyl cis-trans isomerase"/>
    <property type="match status" value="1"/>
</dbReference>
<dbReference type="Gene3D" id="3.10.50.40">
    <property type="match status" value="1"/>
</dbReference>
<evidence type="ECO:0000256" key="4">
    <source>
        <dbReference type="ARBA" id="ARBA00023235"/>
    </source>
</evidence>
<evidence type="ECO:0000256" key="1">
    <source>
        <dbReference type="ARBA" id="ARBA00000971"/>
    </source>
</evidence>
<dbReference type="SMART" id="SM00456">
    <property type="entry name" value="WW"/>
    <property type="match status" value="1"/>
</dbReference>
<feature type="domain" description="WW" evidence="7">
    <location>
        <begin position="214"/>
        <end position="248"/>
    </location>
</feature>
<sequence length="395" mass="43182">MSMPHMVQHGSSSETEACEMELERPTVGSCATSAVTPAVAPTVEEMSWRMTQDEGASSVKEHVRHANRSLFSDLSSRGNKRLELFASATAAHHSEQNRKRMGSFLVGPPISAAGEDMMMWWRAVSTCRRRRWSGIGKARLSPCQGCFVAGRNGTPPHAPITLPTLPAAAISNLATAPICAYSSPSTLAPTVSISIFLTIPIAPQNFHAINNEETGLPQGWEVRRSNTKNLPYYFHPETKDSRWEPPAGTDPEKLKEFMAANHSSKGVAPANFTQTGDKIRAAHLLVKHRDSRRPASWREPKITRSKSEAEELIKKYQSQILAFEAPAEHNDPNPKSLSELATTESDCSSARKGGDLGFFGHGDMQKEFENAAFDLKPGGVSEIVDTASGLHLIQR</sequence>
<dbReference type="VEuPathDB" id="FungiDB:JI435_137630"/>
<evidence type="ECO:0000256" key="2">
    <source>
        <dbReference type="ARBA" id="ARBA00013194"/>
    </source>
</evidence>
<dbReference type="SUPFAM" id="SSF51045">
    <property type="entry name" value="WW domain"/>
    <property type="match status" value="1"/>
</dbReference>
<reference evidence="10" key="1">
    <citation type="journal article" date="2007" name="Plant Cell">
        <title>Dothideomycete-plant interactions illuminated by genome sequencing and EST analysis of the wheat pathogen Stagonospora nodorum.</title>
        <authorList>
            <person name="Hane J.K."/>
            <person name="Lowe R.G."/>
            <person name="Solomon P.S."/>
            <person name="Tan K.C."/>
            <person name="Schoch C.L."/>
            <person name="Spatafora J.W."/>
            <person name="Crous P.W."/>
            <person name="Kodira C."/>
            <person name="Birren B.W."/>
            <person name="Galagan J.E."/>
            <person name="Torriani S.F."/>
            <person name="McDonald B.A."/>
            <person name="Oliver R.P."/>
        </authorList>
    </citation>
    <scope>NUCLEOTIDE SEQUENCE [LARGE SCALE GENOMIC DNA]</scope>
    <source>
        <strain evidence="10">SN15 / ATCC MYA-4574 / FGSC 10173</strain>
    </source>
</reference>
<dbReference type="GO" id="GO:0005829">
    <property type="term" value="C:cytosol"/>
    <property type="evidence" value="ECO:0000318"/>
    <property type="project" value="GO_Central"/>
</dbReference>
<evidence type="ECO:0000256" key="3">
    <source>
        <dbReference type="ARBA" id="ARBA00023110"/>
    </source>
</evidence>
<dbReference type="PROSITE" id="PS01159">
    <property type="entry name" value="WW_DOMAIN_1"/>
    <property type="match status" value="1"/>
</dbReference>
<gene>
    <name evidence="9" type="ORF">SNOG_13763</name>
</gene>
<dbReference type="PROSITE" id="PS50198">
    <property type="entry name" value="PPIC_PPIASE_2"/>
    <property type="match status" value="1"/>
</dbReference>
<dbReference type="InterPro" id="IPR051370">
    <property type="entry name" value="PPIase_Pin1"/>
</dbReference>
<evidence type="ECO:0000259" key="8">
    <source>
        <dbReference type="PROSITE" id="PS50198"/>
    </source>
</evidence>
<feature type="compositionally biased region" description="Polar residues" evidence="6">
    <location>
        <begin position="333"/>
        <end position="348"/>
    </location>
</feature>
<dbReference type="Gene3D" id="2.20.70.10">
    <property type="match status" value="1"/>
</dbReference>
<evidence type="ECO:0000259" key="7">
    <source>
        <dbReference type="PROSITE" id="PS50020"/>
    </source>
</evidence>
<dbReference type="InterPro" id="IPR000297">
    <property type="entry name" value="PPIase_PpiC"/>
</dbReference>
<evidence type="ECO:0000256" key="6">
    <source>
        <dbReference type="SAM" id="MobiDB-lite"/>
    </source>
</evidence>
<dbReference type="InParanoid" id="Q0U3A1"/>
<feature type="region of interest" description="Disordered" evidence="6">
    <location>
        <begin position="1"/>
        <end position="29"/>
    </location>
</feature>
<dbReference type="CDD" id="cd00201">
    <property type="entry name" value="WW"/>
    <property type="match status" value="1"/>
</dbReference>
<dbReference type="PANTHER" id="PTHR10657:SF4">
    <property type="entry name" value="PEPTIDYL-PROLYL CIS-TRANS ISOMERASE-RELATED"/>
    <property type="match status" value="1"/>
</dbReference>
<dbReference type="InterPro" id="IPR001202">
    <property type="entry name" value="WW_dom"/>
</dbReference>
<feature type="region of interest" description="Disordered" evidence="6">
    <location>
        <begin position="325"/>
        <end position="348"/>
    </location>
</feature>
<dbReference type="GeneID" id="5980891"/>
<dbReference type="GO" id="GO:0003755">
    <property type="term" value="F:peptidyl-prolyl cis-trans isomerase activity"/>
    <property type="evidence" value="ECO:0000318"/>
    <property type="project" value="GO_Central"/>
</dbReference>
<dbReference type="RefSeq" id="XP_001803969.1">
    <property type="nucleotide sequence ID" value="XM_001803917.1"/>
</dbReference>
<dbReference type="KEGG" id="pno:SNOG_13763"/>
<organism evidence="9 10">
    <name type="scientific">Phaeosphaeria nodorum (strain SN15 / ATCC MYA-4574 / FGSC 10173)</name>
    <name type="common">Glume blotch fungus</name>
    <name type="synonym">Parastagonospora nodorum</name>
    <dbReference type="NCBI Taxonomy" id="321614"/>
    <lineage>
        <taxon>Eukaryota</taxon>
        <taxon>Fungi</taxon>
        <taxon>Dikarya</taxon>
        <taxon>Ascomycota</taxon>
        <taxon>Pezizomycotina</taxon>
        <taxon>Dothideomycetes</taxon>
        <taxon>Pleosporomycetidae</taxon>
        <taxon>Pleosporales</taxon>
        <taxon>Pleosporineae</taxon>
        <taxon>Phaeosphaeriaceae</taxon>
        <taxon>Parastagonospora</taxon>
    </lineage>
</organism>
<dbReference type="Pfam" id="PF00639">
    <property type="entry name" value="Rotamase"/>
    <property type="match status" value="1"/>
</dbReference>
<evidence type="ECO:0000313" key="10">
    <source>
        <dbReference type="Proteomes" id="UP000001055"/>
    </source>
</evidence>
<name>Q0U3A1_PHANO</name>
<dbReference type="eggNOG" id="KOG3259">
    <property type="taxonomic scope" value="Eukaryota"/>
</dbReference>
<dbReference type="GO" id="GO:0005634">
    <property type="term" value="C:nucleus"/>
    <property type="evidence" value="ECO:0000318"/>
    <property type="project" value="GO_Central"/>
</dbReference>
<dbReference type="GO" id="GO:0060261">
    <property type="term" value="P:positive regulation of transcription initiation by RNA polymerase II"/>
    <property type="evidence" value="ECO:0007669"/>
    <property type="project" value="UniProtKB-ARBA"/>
</dbReference>
<dbReference type="AlphaFoldDB" id="Q0U3A1"/>
<protein>
    <recommendedName>
        <fullName evidence="2">peptidylprolyl isomerase</fullName>
        <ecNumber evidence="2">5.2.1.8</ecNumber>
    </recommendedName>
</protein>
<dbReference type="Pfam" id="PF00397">
    <property type="entry name" value="WW"/>
    <property type="match status" value="1"/>
</dbReference>
<evidence type="ECO:0000256" key="5">
    <source>
        <dbReference type="PROSITE-ProRule" id="PRU00278"/>
    </source>
</evidence>
<dbReference type="Proteomes" id="UP000001055">
    <property type="component" value="Unassembled WGS sequence"/>
</dbReference>
<dbReference type="FunFam" id="2.20.70.10:FF:000066">
    <property type="entry name" value="Peptidyl-prolyl cis-trans isomerase"/>
    <property type="match status" value="1"/>
</dbReference>
<dbReference type="SUPFAM" id="SSF54534">
    <property type="entry name" value="FKBP-like"/>
    <property type="match status" value="1"/>
</dbReference>
<dbReference type="PANTHER" id="PTHR10657">
    <property type="entry name" value="PEPTIDYL-PROLYL CIS-TRANS ISOMERASE"/>
    <property type="match status" value="1"/>
</dbReference>
<proteinExistence type="predicted"/>
<dbReference type="EMBL" id="CH445352">
    <property type="protein sequence ID" value="EAT78787.2"/>
    <property type="molecule type" value="Genomic_DNA"/>
</dbReference>
<evidence type="ECO:0000313" key="9">
    <source>
        <dbReference type="EMBL" id="EAT78787.2"/>
    </source>
</evidence>
<dbReference type="STRING" id="321614.Q0U3A1"/>
<comment type="catalytic activity">
    <reaction evidence="1">
        <text>[protein]-peptidylproline (omega=180) = [protein]-peptidylproline (omega=0)</text>
        <dbReference type="Rhea" id="RHEA:16237"/>
        <dbReference type="Rhea" id="RHEA-COMP:10747"/>
        <dbReference type="Rhea" id="RHEA-COMP:10748"/>
        <dbReference type="ChEBI" id="CHEBI:83833"/>
        <dbReference type="ChEBI" id="CHEBI:83834"/>
        <dbReference type="EC" id="5.2.1.8"/>
    </reaction>
</comment>
<dbReference type="PROSITE" id="PS50020">
    <property type="entry name" value="WW_DOMAIN_2"/>
    <property type="match status" value="1"/>
</dbReference>
<dbReference type="InterPro" id="IPR046357">
    <property type="entry name" value="PPIase_dom_sf"/>
</dbReference>
<dbReference type="InterPro" id="IPR036020">
    <property type="entry name" value="WW_dom_sf"/>
</dbReference>
<dbReference type="HOGENOM" id="CLU_698509_0_0_1"/>